<organism evidence="3 4">
    <name type="scientific">Candidatus Woykebacteria bacterium RBG_16_39_9b</name>
    <dbReference type="NCBI Taxonomy" id="1802595"/>
    <lineage>
        <taxon>Bacteria</taxon>
        <taxon>Candidatus Woykeibacteriota</taxon>
    </lineage>
</organism>
<gene>
    <name evidence="3" type="ORF">A2134_02360</name>
</gene>
<keyword evidence="2" id="KW-0472">Membrane</keyword>
<keyword evidence="2" id="KW-1133">Transmembrane helix</keyword>
<evidence type="ECO:0000256" key="2">
    <source>
        <dbReference type="SAM" id="Phobius"/>
    </source>
</evidence>
<protein>
    <submittedName>
        <fullName evidence="3">Uncharacterized protein</fullName>
    </submittedName>
</protein>
<proteinExistence type="predicted"/>
<feature type="region of interest" description="Disordered" evidence="1">
    <location>
        <begin position="92"/>
        <end position="122"/>
    </location>
</feature>
<comment type="caution">
    <text evidence="3">The sequence shown here is derived from an EMBL/GenBank/DDBJ whole genome shotgun (WGS) entry which is preliminary data.</text>
</comment>
<keyword evidence="2" id="KW-0812">Transmembrane</keyword>
<evidence type="ECO:0000313" key="3">
    <source>
        <dbReference type="EMBL" id="OGY24915.1"/>
    </source>
</evidence>
<dbReference type="AlphaFoldDB" id="A0A1G1WB63"/>
<feature type="transmembrane region" description="Helical" evidence="2">
    <location>
        <begin position="50"/>
        <end position="71"/>
    </location>
</feature>
<feature type="compositionally biased region" description="Low complexity" evidence="1">
    <location>
        <begin position="97"/>
        <end position="122"/>
    </location>
</feature>
<reference evidence="3 4" key="1">
    <citation type="journal article" date="2016" name="Nat. Commun.">
        <title>Thousands of microbial genomes shed light on interconnected biogeochemical processes in an aquifer system.</title>
        <authorList>
            <person name="Anantharaman K."/>
            <person name="Brown C.T."/>
            <person name="Hug L.A."/>
            <person name="Sharon I."/>
            <person name="Castelle C.J."/>
            <person name="Probst A.J."/>
            <person name="Thomas B.C."/>
            <person name="Singh A."/>
            <person name="Wilkins M.J."/>
            <person name="Karaoz U."/>
            <person name="Brodie E.L."/>
            <person name="Williams K.H."/>
            <person name="Hubbard S.S."/>
            <person name="Banfield J.F."/>
        </authorList>
    </citation>
    <scope>NUCLEOTIDE SEQUENCE [LARGE SCALE GENOMIC DNA]</scope>
</reference>
<name>A0A1G1WB63_9BACT</name>
<accession>A0A1G1WB63</accession>
<evidence type="ECO:0000313" key="4">
    <source>
        <dbReference type="Proteomes" id="UP000178162"/>
    </source>
</evidence>
<dbReference type="Proteomes" id="UP000178162">
    <property type="component" value="Unassembled WGS sequence"/>
</dbReference>
<evidence type="ECO:0000256" key="1">
    <source>
        <dbReference type="SAM" id="MobiDB-lite"/>
    </source>
</evidence>
<dbReference type="EMBL" id="MHCR01000028">
    <property type="protein sequence ID" value="OGY24915.1"/>
    <property type="molecule type" value="Genomic_DNA"/>
</dbReference>
<sequence length="122" mass="13274">MFPEKENTVDEVKTPLQLREKLPDGLLNRLQEAIPKHFSRLSSQSNQKNIRLLFSFLFAAIALSLLAYVYFNIASIKGQASSVIQNTYTLTSKPRGSAEPAISSPSASLASPSADTSTSSAR</sequence>
<dbReference type="STRING" id="1802595.A2134_02360"/>